<keyword evidence="3 7" id="KW-0641">Proline biosynthesis</keyword>
<comment type="function">
    <text evidence="7">Catalyzes the NADPH-dependent reduction of L-glutamate 5-phosphate into L-glutamate 5-semialdehyde and phosphate. The product spontaneously undergoes cyclization to form 1-pyrroline-5-carboxylate.</text>
</comment>
<evidence type="ECO:0000256" key="7">
    <source>
        <dbReference type="HAMAP-Rule" id="MF_00412"/>
    </source>
</evidence>
<evidence type="ECO:0000313" key="9">
    <source>
        <dbReference type="EMBL" id="TCP30221.1"/>
    </source>
</evidence>
<evidence type="ECO:0000256" key="2">
    <source>
        <dbReference type="ARBA" id="ARBA00022605"/>
    </source>
</evidence>
<protein>
    <recommendedName>
        <fullName evidence="7">Gamma-glutamyl phosphate reductase</fullName>
        <shortName evidence="7">GPR</shortName>
        <ecNumber evidence="7">1.2.1.41</ecNumber>
    </recommendedName>
    <alternativeName>
        <fullName evidence="7">Glutamate-5-semialdehyde dehydrogenase</fullName>
    </alternativeName>
    <alternativeName>
        <fullName evidence="7">Glutamyl-gamma-semialdehyde dehydrogenase</fullName>
        <shortName evidence="7">GSA dehydrogenase</shortName>
    </alternativeName>
</protein>
<evidence type="ECO:0000256" key="3">
    <source>
        <dbReference type="ARBA" id="ARBA00022650"/>
    </source>
</evidence>
<keyword evidence="4 7" id="KW-0521">NADP</keyword>
<comment type="similarity">
    <text evidence="7">Belongs to the gamma-glutamyl phosphate reductase family.</text>
</comment>
<dbReference type="RefSeq" id="WP_132744763.1">
    <property type="nucleotide sequence ID" value="NZ_SLXK01000006.1"/>
</dbReference>
<evidence type="ECO:0000256" key="4">
    <source>
        <dbReference type="ARBA" id="ARBA00022857"/>
    </source>
</evidence>
<dbReference type="InterPro" id="IPR016161">
    <property type="entry name" value="Ald_DH/histidinol_DH"/>
</dbReference>
<dbReference type="PIRSF" id="PIRSF000151">
    <property type="entry name" value="GPR"/>
    <property type="match status" value="1"/>
</dbReference>
<keyword evidence="10" id="KW-1185">Reference proteome</keyword>
<dbReference type="CDD" id="cd07079">
    <property type="entry name" value="ALDH_F18-19_ProA-GPR"/>
    <property type="match status" value="1"/>
</dbReference>
<dbReference type="SUPFAM" id="SSF53720">
    <property type="entry name" value="ALDH-like"/>
    <property type="match status" value="1"/>
</dbReference>
<feature type="domain" description="Aldehyde dehydrogenase" evidence="8">
    <location>
        <begin position="12"/>
        <end position="291"/>
    </location>
</feature>
<keyword evidence="7" id="KW-0963">Cytoplasm</keyword>
<dbReference type="PANTHER" id="PTHR11063">
    <property type="entry name" value="GLUTAMATE SEMIALDEHYDE DEHYDROGENASE"/>
    <property type="match status" value="1"/>
</dbReference>
<dbReference type="InterPro" id="IPR015590">
    <property type="entry name" value="Aldehyde_DH_dom"/>
</dbReference>
<comment type="catalytic activity">
    <reaction evidence="6 7">
        <text>L-glutamate 5-semialdehyde + phosphate + NADP(+) = L-glutamyl 5-phosphate + NADPH + H(+)</text>
        <dbReference type="Rhea" id="RHEA:19541"/>
        <dbReference type="ChEBI" id="CHEBI:15378"/>
        <dbReference type="ChEBI" id="CHEBI:43474"/>
        <dbReference type="ChEBI" id="CHEBI:57783"/>
        <dbReference type="ChEBI" id="CHEBI:58066"/>
        <dbReference type="ChEBI" id="CHEBI:58274"/>
        <dbReference type="ChEBI" id="CHEBI:58349"/>
        <dbReference type="EC" id="1.2.1.41"/>
    </reaction>
</comment>
<evidence type="ECO:0000259" key="8">
    <source>
        <dbReference type="Pfam" id="PF00171"/>
    </source>
</evidence>
<dbReference type="GO" id="GO:0004350">
    <property type="term" value="F:glutamate-5-semialdehyde dehydrogenase activity"/>
    <property type="evidence" value="ECO:0007669"/>
    <property type="project" value="UniProtKB-UniRule"/>
</dbReference>
<sequence length="421" mass="45694">MSLLTKHHTHLEAQTLAAKKAAKILGILSTKEKNDALHVLANHLEKEYKRILEANNKDIEAGRDKEYEAAFMDRLALSKERIIEFANGLREVAALEDPIGEEISSWTLDNGLKVSNVRVPLGVIGMIYEARPNVTVDATGLALKSGNAIVLKGGSSAIHSNKAIVDVMHEALEKTTIPKEAVQFINSTDRKTTQQLFTKKEHIDVLIPRGGGSLIKAVVDNATIPVLETGVGNCHIYIDQEADADKALSILINAKTDRPAVCNAAETLIVHQRWLNENKQGLTDALKAHNIAVHGDSMIVDAIPGAVLAEEMDWEKEYLGLEIAIKTVDDIDEAIQHIEDYGTKHSEAIITEDQSSARKFMSLVDAAAVYHNASTRFTDGGALGFGAEIGISTQKLHARGPMGLSALTTSKYCMTGSGQIR</sequence>
<dbReference type="PROSITE" id="PS01223">
    <property type="entry name" value="PROA"/>
    <property type="match status" value="1"/>
</dbReference>
<gene>
    <name evidence="7" type="primary">proA</name>
    <name evidence="9" type="ORF">EV207_10644</name>
</gene>
<dbReference type="FunFam" id="3.40.309.10:FF:000006">
    <property type="entry name" value="Gamma-glutamyl phosphate reductase"/>
    <property type="match status" value="1"/>
</dbReference>
<comment type="caution">
    <text evidence="9">The sequence shown here is derived from an EMBL/GenBank/DDBJ whole genome shotgun (WGS) entry which is preliminary data.</text>
</comment>
<reference evidence="9 10" key="1">
    <citation type="submission" date="2019-03" db="EMBL/GenBank/DDBJ databases">
        <title>Genomic Encyclopedia of Type Strains, Phase IV (KMG-IV): sequencing the most valuable type-strain genomes for metagenomic binning, comparative biology and taxonomic classification.</title>
        <authorList>
            <person name="Goeker M."/>
        </authorList>
    </citation>
    <scope>NUCLEOTIDE SEQUENCE [LARGE SCALE GENOMIC DNA]</scope>
    <source>
        <strain evidence="9 10">DSM 19377</strain>
    </source>
</reference>
<evidence type="ECO:0000313" key="10">
    <source>
        <dbReference type="Proteomes" id="UP000295416"/>
    </source>
</evidence>
<dbReference type="GO" id="GO:0050661">
    <property type="term" value="F:NADP binding"/>
    <property type="evidence" value="ECO:0007669"/>
    <property type="project" value="InterPro"/>
</dbReference>
<dbReference type="AlphaFoldDB" id="A0A4R2P882"/>
<keyword evidence="2 7" id="KW-0028">Amino-acid biosynthesis</keyword>
<dbReference type="EC" id="1.2.1.41" evidence="7"/>
<dbReference type="Pfam" id="PF00171">
    <property type="entry name" value="Aldedh"/>
    <property type="match status" value="1"/>
</dbReference>
<dbReference type="InterPro" id="IPR000965">
    <property type="entry name" value="GPR_dom"/>
</dbReference>
<dbReference type="NCBIfam" id="NF001221">
    <property type="entry name" value="PRK00197.1"/>
    <property type="match status" value="1"/>
</dbReference>
<dbReference type="GO" id="GO:0005737">
    <property type="term" value="C:cytoplasm"/>
    <property type="evidence" value="ECO:0007669"/>
    <property type="project" value="UniProtKB-SubCell"/>
</dbReference>
<dbReference type="GO" id="GO:0055129">
    <property type="term" value="P:L-proline biosynthetic process"/>
    <property type="evidence" value="ECO:0007669"/>
    <property type="project" value="UniProtKB-UniRule"/>
</dbReference>
<dbReference type="Gene3D" id="3.40.309.10">
    <property type="entry name" value="Aldehyde Dehydrogenase, Chain A, domain 2"/>
    <property type="match status" value="1"/>
</dbReference>
<comment type="subcellular location">
    <subcellularLocation>
        <location evidence="7">Cytoplasm</location>
    </subcellularLocation>
</comment>
<dbReference type="InterPro" id="IPR012134">
    <property type="entry name" value="Glu-5-SA_DH"/>
</dbReference>
<dbReference type="OrthoDB" id="9809970at2"/>
<dbReference type="PANTHER" id="PTHR11063:SF8">
    <property type="entry name" value="DELTA-1-PYRROLINE-5-CARBOXYLATE SYNTHASE"/>
    <property type="match status" value="1"/>
</dbReference>
<keyword evidence="5 7" id="KW-0560">Oxidoreductase</keyword>
<dbReference type="InterPro" id="IPR016163">
    <property type="entry name" value="Ald_DH_C"/>
</dbReference>
<dbReference type="EMBL" id="SLXK01000006">
    <property type="protein sequence ID" value="TCP30221.1"/>
    <property type="molecule type" value="Genomic_DNA"/>
</dbReference>
<accession>A0A4R2P882</accession>
<comment type="pathway">
    <text evidence="1 7">Amino-acid biosynthesis; L-proline biosynthesis; L-glutamate 5-semialdehyde from L-glutamate: step 2/2.</text>
</comment>
<dbReference type="HAMAP" id="MF_00412">
    <property type="entry name" value="ProA"/>
    <property type="match status" value="1"/>
</dbReference>
<evidence type="ECO:0000256" key="5">
    <source>
        <dbReference type="ARBA" id="ARBA00023002"/>
    </source>
</evidence>
<proteinExistence type="inferred from homology"/>
<name>A0A4R2P882_9BACL</name>
<dbReference type="InterPro" id="IPR020593">
    <property type="entry name" value="G-glutamylP_reductase_CS"/>
</dbReference>
<dbReference type="Gene3D" id="3.40.605.10">
    <property type="entry name" value="Aldehyde Dehydrogenase, Chain A, domain 1"/>
    <property type="match status" value="1"/>
</dbReference>
<evidence type="ECO:0000256" key="6">
    <source>
        <dbReference type="ARBA" id="ARBA00049024"/>
    </source>
</evidence>
<evidence type="ECO:0000256" key="1">
    <source>
        <dbReference type="ARBA" id="ARBA00004985"/>
    </source>
</evidence>
<dbReference type="UniPathway" id="UPA00098">
    <property type="reaction ID" value="UER00360"/>
</dbReference>
<dbReference type="NCBIfam" id="TIGR00407">
    <property type="entry name" value="proA"/>
    <property type="match status" value="1"/>
</dbReference>
<dbReference type="InterPro" id="IPR016162">
    <property type="entry name" value="Ald_DH_N"/>
</dbReference>
<organism evidence="9 10">
    <name type="scientific">Scopulibacillus darangshiensis</name>
    <dbReference type="NCBI Taxonomy" id="442528"/>
    <lineage>
        <taxon>Bacteria</taxon>
        <taxon>Bacillati</taxon>
        <taxon>Bacillota</taxon>
        <taxon>Bacilli</taxon>
        <taxon>Bacillales</taxon>
        <taxon>Sporolactobacillaceae</taxon>
        <taxon>Scopulibacillus</taxon>
    </lineage>
</organism>
<dbReference type="Proteomes" id="UP000295416">
    <property type="component" value="Unassembled WGS sequence"/>
</dbReference>